<feature type="domain" description="ER-bound oxygenase mpaB/mpaB'/Rubber oxygenase catalytic" evidence="1">
    <location>
        <begin position="8"/>
        <end position="232"/>
    </location>
</feature>
<gene>
    <name evidence="2" type="ORF">E2R57_08265</name>
</gene>
<dbReference type="Pfam" id="PF09995">
    <property type="entry name" value="MPAB_Lcp_cat"/>
    <property type="match status" value="1"/>
</dbReference>
<organism evidence="2 3">
    <name type="scientific">Arthrobacter nitrophenolicus</name>
    <dbReference type="NCBI Taxonomy" id="683150"/>
    <lineage>
        <taxon>Bacteria</taxon>
        <taxon>Bacillati</taxon>
        <taxon>Actinomycetota</taxon>
        <taxon>Actinomycetes</taxon>
        <taxon>Micrococcales</taxon>
        <taxon>Micrococcaceae</taxon>
        <taxon>Arthrobacter</taxon>
    </lineage>
</organism>
<dbReference type="Proteomes" id="UP000294621">
    <property type="component" value="Unassembled WGS sequence"/>
</dbReference>
<accession>A0A4R5Y732</accession>
<dbReference type="GO" id="GO:0016491">
    <property type="term" value="F:oxidoreductase activity"/>
    <property type="evidence" value="ECO:0007669"/>
    <property type="project" value="InterPro"/>
</dbReference>
<evidence type="ECO:0000313" key="3">
    <source>
        <dbReference type="Proteomes" id="UP000294621"/>
    </source>
</evidence>
<dbReference type="EMBL" id="SMZQ01000003">
    <property type="protein sequence ID" value="TDL38912.1"/>
    <property type="molecule type" value="Genomic_DNA"/>
</dbReference>
<comment type="caution">
    <text evidence="2">The sequence shown here is derived from an EMBL/GenBank/DDBJ whole genome shotgun (WGS) entry which is preliminary data.</text>
</comment>
<reference evidence="2 3" key="1">
    <citation type="submission" date="2019-03" db="EMBL/GenBank/DDBJ databases">
        <title>Genome Sequencing and Assembly of Various Microbes Isolated from Partially Reclaimed Soil and Acid Mine Drainage (AMD) Site.</title>
        <authorList>
            <person name="Steinbock B."/>
            <person name="Bechtold R."/>
            <person name="Sevigny J.L."/>
            <person name="Thomas D."/>
            <person name="Cuthill L.R."/>
            <person name="Aveiro Johannsen E.J."/>
            <person name="Thomas K."/>
            <person name="Ghosh A."/>
        </authorList>
    </citation>
    <scope>NUCLEOTIDE SEQUENCE [LARGE SCALE GENOMIC DNA]</scope>
    <source>
        <strain evidence="2 3">S-A1</strain>
    </source>
</reference>
<dbReference type="OrthoDB" id="3422701at2"/>
<proteinExistence type="predicted"/>
<dbReference type="STRING" id="683150.G205_15135"/>
<dbReference type="AlphaFoldDB" id="A0A4R5Y732"/>
<dbReference type="RefSeq" id="WP_133348062.1">
    <property type="nucleotide sequence ID" value="NZ_SMZQ01000003.1"/>
</dbReference>
<sequence length="272" mass="30927">MVRGMADYGAETILLAGAGRALLLQLADPAVGRGVDEHSSFVGRPVNRLKGTLTYVYAIVYGTDEQVKEVRRRVNRAHVPVRKAGTEASPGYNAYDPELQLWVVATLYDTAVTIIEKIFGPLDDESADAMYQDYARIGTALQLPRELWPADRAAFRRYWDGRISTLRAEAGGVRVGRGLLYPKHTALWYRAIIPPARFLTAGLLPPQLREDFGLPWNHRRQRRFDRTMAVLAVVYPRLPRRIRHWFKDYCLAELDKDLRKNRQPIQRQGASA</sequence>
<evidence type="ECO:0000259" key="1">
    <source>
        <dbReference type="Pfam" id="PF09995"/>
    </source>
</evidence>
<protein>
    <submittedName>
        <fullName evidence="2">DUF2236 domain-containing protein</fullName>
    </submittedName>
</protein>
<dbReference type="InterPro" id="IPR018713">
    <property type="entry name" value="MPAB/Lcp_cat_dom"/>
</dbReference>
<name>A0A4R5Y732_9MICC</name>
<dbReference type="PANTHER" id="PTHR36151:SF3">
    <property type="entry name" value="ER-BOUND OXYGENASE MPAB_MPAB'_RUBBER OXYGENASE CATALYTIC DOMAIN-CONTAINING PROTEIN"/>
    <property type="match status" value="1"/>
</dbReference>
<dbReference type="PANTHER" id="PTHR36151">
    <property type="entry name" value="BLR2777 PROTEIN"/>
    <property type="match status" value="1"/>
</dbReference>
<evidence type="ECO:0000313" key="2">
    <source>
        <dbReference type="EMBL" id="TDL38912.1"/>
    </source>
</evidence>